<dbReference type="OrthoDB" id="3027208at2759"/>
<dbReference type="SMART" id="SM00225">
    <property type="entry name" value="BTB"/>
    <property type="match status" value="1"/>
</dbReference>
<dbReference type="AlphaFoldDB" id="A0A166REC8"/>
<keyword evidence="3" id="KW-1185">Reference proteome</keyword>
<dbReference type="EMBL" id="KV417505">
    <property type="protein sequence ID" value="KZP28181.1"/>
    <property type="molecule type" value="Genomic_DNA"/>
</dbReference>
<accession>A0A166REC8</accession>
<name>A0A166REC8_9AGAM</name>
<sequence>MADATSPTHATDPTRSDIWFEDGNVVIQAEGKQFKVHRGVLAANSSIFKDMFAMPQPLAEGEKTVEGCPVIHVSDSAADIAIVLRALFLRGHVATRQALSITIIAAFLRLGTKYDIELLRAEALNRLHYEYPSTLEEYDKINKWSMINGRWGDGTHFAVVNLAREQGLLSVLPLSLYLSCCYPYSTSEIATGIPSDDGTTSRMLPDDLIRCLGAWNSIGIKQSTMTLAWINLPIYPNCKNSTQCTKLRVKVMKRVFYPFVEFFGLHTWREFETCWVYPEENLDMCDSCYAVAERLHEDGRSKFWETLPGIFGLPEWEELRKEREELK</sequence>
<evidence type="ECO:0000259" key="1">
    <source>
        <dbReference type="PROSITE" id="PS50097"/>
    </source>
</evidence>
<gene>
    <name evidence="2" type="ORF">FIBSPDRAFT_275953</name>
</gene>
<proteinExistence type="predicted"/>
<dbReference type="CDD" id="cd18186">
    <property type="entry name" value="BTB_POZ_ZBTB_KLHL-like"/>
    <property type="match status" value="1"/>
</dbReference>
<dbReference type="PROSITE" id="PS50097">
    <property type="entry name" value="BTB"/>
    <property type="match status" value="1"/>
</dbReference>
<dbReference type="Gene3D" id="3.30.710.10">
    <property type="entry name" value="Potassium Channel Kv1.1, Chain A"/>
    <property type="match status" value="1"/>
</dbReference>
<feature type="domain" description="BTB" evidence="1">
    <location>
        <begin position="23"/>
        <end position="52"/>
    </location>
</feature>
<dbReference type="InterPro" id="IPR000210">
    <property type="entry name" value="BTB/POZ_dom"/>
</dbReference>
<protein>
    <recommendedName>
        <fullName evidence="1">BTB domain-containing protein</fullName>
    </recommendedName>
</protein>
<dbReference type="InterPro" id="IPR011333">
    <property type="entry name" value="SKP1/BTB/POZ_sf"/>
</dbReference>
<evidence type="ECO:0000313" key="3">
    <source>
        <dbReference type="Proteomes" id="UP000076532"/>
    </source>
</evidence>
<dbReference type="Proteomes" id="UP000076532">
    <property type="component" value="Unassembled WGS sequence"/>
</dbReference>
<dbReference type="SUPFAM" id="SSF54695">
    <property type="entry name" value="POZ domain"/>
    <property type="match status" value="1"/>
</dbReference>
<evidence type="ECO:0000313" key="2">
    <source>
        <dbReference type="EMBL" id="KZP28181.1"/>
    </source>
</evidence>
<reference evidence="2 3" key="1">
    <citation type="journal article" date="2016" name="Mol. Biol. Evol.">
        <title>Comparative Genomics of Early-Diverging Mushroom-Forming Fungi Provides Insights into the Origins of Lignocellulose Decay Capabilities.</title>
        <authorList>
            <person name="Nagy L.G."/>
            <person name="Riley R."/>
            <person name="Tritt A."/>
            <person name="Adam C."/>
            <person name="Daum C."/>
            <person name="Floudas D."/>
            <person name="Sun H."/>
            <person name="Yadav J.S."/>
            <person name="Pangilinan J."/>
            <person name="Larsson K.H."/>
            <person name="Matsuura K."/>
            <person name="Barry K."/>
            <person name="Labutti K."/>
            <person name="Kuo R."/>
            <person name="Ohm R.A."/>
            <person name="Bhattacharya S.S."/>
            <person name="Shirouzu T."/>
            <person name="Yoshinaga Y."/>
            <person name="Martin F.M."/>
            <person name="Grigoriev I.V."/>
            <person name="Hibbett D.S."/>
        </authorList>
    </citation>
    <scope>NUCLEOTIDE SEQUENCE [LARGE SCALE GENOMIC DNA]</scope>
    <source>
        <strain evidence="2 3">CBS 109695</strain>
    </source>
</reference>
<dbReference type="Pfam" id="PF00651">
    <property type="entry name" value="BTB"/>
    <property type="match status" value="1"/>
</dbReference>
<organism evidence="2 3">
    <name type="scientific">Athelia psychrophila</name>
    <dbReference type="NCBI Taxonomy" id="1759441"/>
    <lineage>
        <taxon>Eukaryota</taxon>
        <taxon>Fungi</taxon>
        <taxon>Dikarya</taxon>
        <taxon>Basidiomycota</taxon>
        <taxon>Agaricomycotina</taxon>
        <taxon>Agaricomycetes</taxon>
        <taxon>Agaricomycetidae</taxon>
        <taxon>Atheliales</taxon>
        <taxon>Atheliaceae</taxon>
        <taxon>Athelia</taxon>
    </lineage>
</organism>